<accession>A0A8J7QF91</accession>
<dbReference type="Pfam" id="PF00072">
    <property type="entry name" value="Response_reg"/>
    <property type="match status" value="1"/>
</dbReference>
<feature type="domain" description="PAS" evidence="3">
    <location>
        <begin position="134"/>
        <end position="206"/>
    </location>
</feature>
<dbReference type="SUPFAM" id="SSF55073">
    <property type="entry name" value="Nucleotide cyclase"/>
    <property type="match status" value="1"/>
</dbReference>
<dbReference type="Gene3D" id="3.40.50.2300">
    <property type="match status" value="1"/>
</dbReference>
<reference evidence="6" key="1">
    <citation type="submission" date="2021-03" db="EMBL/GenBank/DDBJ databases">
        <authorList>
            <person name="Wang G."/>
        </authorList>
    </citation>
    <scope>NUCLEOTIDE SEQUENCE</scope>
    <source>
        <strain evidence="6">KCTC 12899</strain>
    </source>
</reference>
<dbReference type="CDD" id="cd00130">
    <property type="entry name" value="PAS"/>
    <property type="match status" value="1"/>
</dbReference>
<gene>
    <name evidence="6" type="ORF">J3U88_32490</name>
</gene>
<dbReference type="SMART" id="SM00091">
    <property type="entry name" value="PAS"/>
    <property type="match status" value="1"/>
</dbReference>
<comment type="caution">
    <text evidence="6">The sequence shown here is derived from an EMBL/GenBank/DDBJ whole genome shotgun (WGS) entry which is preliminary data.</text>
</comment>
<evidence type="ECO:0000259" key="3">
    <source>
        <dbReference type="PROSITE" id="PS50112"/>
    </source>
</evidence>
<dbReference type="PROSITE" id="PS50883">
    <property type="entry name" value="EAL"/>
    <property type="match status" value="1"/>
</dbReference>
<proteinExistence type="predicted"/>
<dbReference type="CDD" id="cd01949">
    <property type="entry name" value="GGDEF"/>
    <property type="match status" value="1"/>
</dbReference>
<dbReference type="InterPro" id="IPR011006">
    <property type="entry name" value="CheY-like_superfamily"/>
</dbReference>
<organism evidence="6 7">
    <name type="scientific">Acanthopleuribacter pedis</name>
    <dbReference type="NCBI Taxonomy" id="442870"/>
    <lineage>
        <taxon>Bacteria</taxon>
        <taxon>Pseudomonadati</taxon>
        <taxon>Acidobacteriota</taxon>
        <taxon>Holophagae</taxon>
        <taxon>Acanthopleuribacterales</taxon>
        <taxon>Acanthopleuribacteraceae</taxon>
        <taxon>Acanthopleuribacter</taxon>
    </lineage>
</organism>
<dbReference type="SMART" id="SM00267">
    <property type="entry name" value="GGDEF"/>
    <property type="match status" value="1"/>
</dbReference>
<dbReference type="Pfam" id="PF08447">
    <property type="entry name" value="PAS_3"/>
    <property type="match status" value="1"/>
</dbReference>
<dbReference type="SMART" id="SM00052">
    <property type="entry name" value="EAL"/>
    <property type="match status" value="1"/>
</dbReference>
<dbReference type="Pfam" id="PF00563">
    <property type="entry name" value="EAL"/>
    <property type="match status" value="1"/>
</dbReference>
<dbReference type="SUPFAM" id="SSF52172">
    <property type="entry name" value="CheY-like"/>
    <property type="match status" value="1"/>
</dbReference>
<dbReference type="InterPro" id="IPR035919">
    <property type="entry name" value="EAL_sf"/>
</dbReference>
<dbReference type="InterPro" id="IPR043128">
    <property type="entry name" value="Rev_trsase/Diguanyl_cyclase"/>
</dbReference>
<dbReference type="InterPro" id="IPR000160">
    <property type="entry name" value="GGDEF_dom"/>
</dbReference>
<dbReference type="FunFam" id="3.20.20.450:FF:000001">
    <property type="entry name" value="Cyclic di-GMP phosphodiesterase yahA"/>
    <property type="match status" value="1"/>
</dbReference>
<feature type="domain" description="GGDEF" evidence="5">
    <location>
        <begin position="285"/>
        <end position="417"/>
    </location>
</feature>
<evidence type="ECO:0000259" key="4">
    <source>
        <dbReference type="PROSITE" id="PS50883"/>
    </source>
</evidence>
<feature type="modified residue" description="4-aspartylphosphate" evidence="1">
    <location>
        <position position="56"/>
    </location>
</feature>
<dbReference type="InterPro" id="IPR029787">
    <property type="entry name" value="Nucleotide_cyclase"/>
</dbReference>
<dbReference type="RefSeq" id="WP_207863272.1">
    <property type="nucleotide sequence ID" value="NZ_JAFREP010000054.1"/>
</dbReference>
<dbReference type="Gene3D" id="3.30.450.20">
    <property type="entry name" value="PAS domain"/>
    <property type="match status" value="1"/>
</dbReference>
<evidence type="ECO:0000259" key="5">
    <source>
        <dbReference type="PROSITE" id="PS50887"/>
    </source>
</evidence>
<dbReference type="AlphaFoldDB" id="A0A8J7QF91"/>
<dbReference type="SUPFAM" id="SSF55785">
    <property type="entry name" value="PYP-like sensor domain (PAS domain)"/>
    <property type="match status" value="1"/>
</dbReference>
<dbReference type="PROSITE" id="PS50112">
    <property type="entry name" value="PAS"/>
    <property type="match status" value="1"/>
</dbReference>
<dbReference type="PROSITE" id="PS50887">
    <property type="entry name" value="GGDEF"/>
    <property type="match status" value="1"/>
</dbReference>
<dbReference type="InterPro" id="IPR000014">
    <property type="entry name" value="PAS"/>
</dbReference>
<dbReference type="GO" id="GO:0000160">
    <property type="term" value="P:phosphorelay signal transduction system"/>
    <property type="evidence" value="ECO:0007669"/>
    <property type="project" value="InterPro"/>
</dbReference>
<feature type="domain" description="EAL" evidence="4">
    <location>
        <begin position="426"/>
        <end position="680"/>
    </location>
</feature>
<dbReference type="InterPro" id="IPR052155">
    <property type="entry name" value="Biofilm_reg_signaling"/>
</dbReference>
<protein>
    <submittedName>
        <fullName evidence="6">EAL domain-containing protein</fullName>
    </submittedName>
</protein>
<sequence>MDPQQYRLLVVDDFDLNRDLLMRRLRSYGYQAEEADGGLACLAQLEKGRFDLILLDIMMPDMDGFEIVAKVRERWGKDIMIIMVTAKDNSSDVVRALDLGADDYVTKPIDFAIAKARIKNLLARKEAEDARHQSEERLALALRGSEDGLWDWDLKLKTIYYSDQWKAMLGLQKVDLGNTLDAWFDRIHDDDLPRLRKQIQQHLNRETERLSCEIRICNAAGEYLWMLCRGMALFDADGLPYRMAGWMSDTSGRGDHDVLTALPGRSLFIERISAAAKRSQIQENHLFAVYCVGIDRFRVVNESLGHRQGDHILQMFARRLEGLLPPGCTLSRLGSDEFAILVEPLAAATAAKPFADKIRTQLARPFVFREHELHITSGIGIVLGSPELTGEDMLRRAHTALDQAKLRGKNSIHFYQNSMSESLMSELKMESELRKAIERDELYVEYQPQIDSETGRIIGAEALLRWHSREYGKMPPGRFIPLAEETMLILPIGEWVLEQACAQNQAWVEMGLPAIRIAVNLSSRQFQDYDIVGLVKRVLDKTGLDPHKLDLELTESLLMDNVEETIAQLEGLHDLGVQLSVDDFGTGYSSLAYLKRFPLDMLKIDRSFVTHITSDKDDASICSAIIGMAHNLRMKVIAEGVETEDHLVYLRSLTCDELQGYLFSPPRDAAGMELMLRENKRWFE</sequence>
<dbReference type="Gene3D" id="3.20.20.450">
    <property type="entry name" value="EAL domain"/>
    <property type="match status" value="1"/>
</dbReference>
<dbReference type="Gene3D" id="3.30.70.270">
    <property type="match status" value="1"/>
</dbReference>
<dbReference type="SUPFAM" id="SSF141868">
    <property type="entry name" value="EAL domain-like"/>
    <property type="match status" value="1"/>
</dbReference>
<evidence type="ECO:0000259" key="2">
    <source>
        <dbReference type="PROSITE" id="PS50110"/>
    </source>
</evidence>
<keyword evidence="7" id="KW-1185">Reference proteome</keyword>
<dbReference type="InterPro" id="IPR001789">
    <property type="entry name" value="Sig_transdc_resp-reg_receiver"/>
</dbReference>
<dbReference type="EMBL" id="JAFREP010000054">
    <property type="protein sequence ID" value="MBO1323229.1"/>
    <property type="molecule type" value="Genomic_DNA"/>
</dbReference>
<dbReference type="NCBIfam" id="TIGR00254">
    <property type="entry name" value="GGDEF"/>
    <property type="match status" value="1"/>
</dbReference>
<dbReference type="InterPro" id="IPR035965">
    <property type="entry name" value="PAS-like_dom_sf"/>
</dbReference>
<evidence type="ECO:0000313" key="7">
    <source>
        <dbReference type="Proteomes" id="UP000664417"/>
    </source>
</evidence>
<dbReference type="Proteomes" id="UP000664417">
    <property type="component" value="Unassembled WGS sequence"/>
</dbReference>
<dbReference type="CDD" id="cd17574">
    <property type="entry name" value="REC_OmpR"/>
    <property type="match status" value="1"/>
</dbReference>
<dbReference type="InterPro" id="IPR001633">
    <property type="entry name" value="EAL_dom"/>
</dbReference>
<keyword evidence="1" id="KW-0597">Phosphoprotein</keyword>
<dbReference type="SMART" id="SM00448">
    <property type="entry name" value="REC"/>
    <property type="match status" value="1"/>
</dbReference>
<dbReference type="CDD" id="cd01948">
    <property type="entry name" value="EAL"/>
    <property type="match status" value="1"/>
</dbReference>
<name>A0A8J7QF91_9BACT</name>
<evidence type="ECO:0000313" key="6">
    <source>
        <dbReference type="EMBL" id="MBO1323229.1"/>
    </source>
</evidence>
<feature type="domain" description="Response regulatory" evidence="2">
    <location>
        <begin position="7"/>
        <end position="122"/>
    </location>
</feature>
<dbReference type="InterPro" id="IPR013655">
    <property type="entry name" value="PAS_fold_3"/>
</dbReference>
<dbReference type="Pfam" id="PF00990">
    <property type="entry name" value="GGDEF"/>
    <property type="match status" value="1"/>
</dbReference>
<dbReference type="PANTHER" id="PTHR44757">
    <property type="entry name" value="DIGUANYLATE CYCLASE DGCP"/>
    <property type="match status" value="1"/>
</dbReference>
<dbReference type="PROSITE" id="PS50110">
    <property type="entry name" value="RESPONSE_REGULATORY"/>
    <property type="match status" value="1"/>
</dbReference>
<evidence type="ECO:0000256" key="1">
    <source>
        <dbReference type="PROSITE-ProRule" id="PRU00169"/>
    </source>
</evidence>
<dbReference type="PANTHER" id="PTHR44757:SF2">
    <property type="entry name" value="BIOFILM ARCHITECTURE MAINTENANCE PROTEIN MBAA"/>
    <property type="match status" value="1"/>
</dbReference>
<dbReference type="NCBIfam" id="TIGR00229">
    <property type="entry name" value="sensory_box"/>
    <property type="match status" value="1"/>
</dbReference>